<evidence type="ECO:0000256" key="1">
    <source>
        <dbReference type="SAM" id="SignalP"/>
    </source>
</evidence>
<comment type="caution">
    <text evidence="2">The sequence shown here is derived from an EMBL/GenBank/DDBJ whole genome shotgun (WGS) entry which is preliminary data.</text>
</comment>
<gene>
    <name evidence="2" type="ORF">ABNW52_15815</name>
</gene>
<dbReference type="EMBL" id="JBEFLD010000008">
    <property type="protein sequence ID" value="MEQ6292081.1"/>
    <property type="molecule type" value="Genomic_DNA"/>
</dbReference>
<keyword evidence="1" id="KW-0732">Signal</keyword>
<feature type="chain" id="PRO_5046160683" evidence="1">
    <location>
        <begin position="21"/>
        <end position="116"/>
    </location>
</feature>
<proteinExistence type="predicted"/>
<reference evidence="2" key="1">
    <citation type="submission" date="2024-06" db="EMBL/GenBank/DDBJ databases">
        <title>Genome sequence of Vogesella sp. MAHUQ-64.</title>
        <authorList>
            <person name="Huq M.A."/>
        </authorList>
    </citation>
    <scope>NUCLEOTIDE SEQUENCE</scope>
    <source>
        <strain evidence="2">MAHUQ-64</strain>
    </source>
</reference>
<name>A0ABV1M795_9NEIS</name>
<evidence type="ECO:0000313" key="2">
    <source>
        <dbReference type="EMBL" id="MEQ6292081.1"/>
    </source>
</evidence>
<protein>
    <submittedName>
        <fullName evidence="2">Uncharacterized protein</fullName>
    </submittedName>
</protein>
<dbReference type="Proteomes" id="UP001433638">
    <property type="component" value="Unassembled WGS sequence"/>
</dbReference>
<organism evidence="2 3">
    <name type="scientific">Vogesella oryzagri</name>
    <dbReference type="NCBI Taxonomy" id="3160864"/>
    <lineage>
        <taxon>Bacteria</taxon>
        <taxon>Pseudomonadati</taxon>
        <taxon>Pseudomonadota</taxon>
        <taxon>Betaproteobacteria</taxon>
        <taxon>Neisseriales</taxon>
        <taxon>Chromobacteriaceae</taxon>
        <taxon>Vogesella</taxon>
    </lineage>
</organism>
<dbReference type="PROSITE" id="PS51257">
    <property type="entry name" value="PROKAR_LIPOPROTEIN"/>
    <property type="match status" value="1"/>
</dbReference>
<feature type="signal peptide" evidence="1">
    <location>
        <begin position="1"/>
        <end position="20"/>
    </location>
</feature>
<evidence type="ECO:0000313" key="3">
    <source>
        <dbReference type="Proteomes" id="UP001433638"/>
    </source>
</evidence>
<keyword evidence="3" id="KW-1185">Reference proteome</keyword>
<sequence length="116" mass="12056">MKKIVIMTVLGLVLAATAQAAPGVGACLAPKSKVGSDGRLQFPKPVYLYATPDRQANKQLLKVFSPVTVTAVAKGGWVQLVTVPDYSQADPNAGAGKVIGWALTSDFSAQSPRNCA</sequence>
<accession>A0ABV1M795</accession>
<dbReference type="RefSeq" id="WP_349589839.1">
    <property type="nucleotide sequence ID" value="NZ_JBEFLD010000008.1"/>
</dbReference>